<dbReference type="SUPFAM" id="SSF161098">
    <property type="entry name" value="MetI-like"/>
    <property type="match status" value="1"/>
</dbReference>
<dbReference type="AlphaFoldDB" id="A0AAF1C3A3"/>
<dbReference type="GO" id="GO:0005886">
    <property type="term" value="C:plasma membrane"/>
    <property type="evidence" value="ECO:0007669"/>
    <property type="project" value="UniProtKB-SubCell"/>
</dbReference>
<dbReference type="Pfam" id="PF00528">
    <property type="entry name" value="BPD_transp_1"/>
    <property type="match status" value="1"/>
</dbReference>
<feature type="compositionally biased region" description="Polar residues" evidence="8">
    <location>
        <begin position="59"/>
        <end position="73"/>
    </location>
</feature>
<feature type="transmembrane region" description="Helical" evidence="7">
    <location>
        <begin position="169"/>
        <end position="193"/>
    </location>
</feature>
<evidence type="ECO:0000256" key="8">
    <source>
        <dbReference type="SAM" id="MobiDB-lite"/>
    </source>
</evidence>
<keyword evidence="6 7" id="KW-0472">Membrane</keyword>
<evidence type="ECO:0000313" key="10">
    <source>
        <dbReference type="EMBL" id="WPF82594.1"/>
    </source>
</evidence>
<dbReference type="KEGG" id="sbil:SANBI_000204"/>
<evidence type="ECO:0000256" key="5">
    <source>
        <dbReference type="ARBA" id="ARBA00022989"/>
    </source>
</evidence>
<keyword evidence="11" id="KW-1185">Reference proteome</keyword>
<dbReference type="PANTHER" id="PTHR30151">
    <property type="entry name" value="ALKANE SULFONATE ABC TRANSPORTER-RELATED, MEMBRANE SUBUNIT"/>
    <property type="match status" value="1"/>
</dbReference>
<feature type="transmembrane region" description="Helical" evidence="7">
    <location>
        <begin position="294"/>
        <end position="318"/>
    </location>
</feature>
<feature type="transmembrane region" description="Helical" evidence="7">
    <location>
        <begin position="251"/>
        <end position="274"/>
    </location>
</feature>
<dbReference type="PANTHER" id="PTHR30151:SF20">
    <property type="entry name" value="ABC TRANSPORTER PERMEASE PROTEIN HI_0355-RELATED"/>
    <property type="match status" value="1"/>
</dbReference>
<evidence type="ECO:0000256" key="1">
    <source>
        <dbReference type="ARBA" id="ARBA00004651"/>
    </source>
</evidence>
<keyword evidence="4 7" id="KW-0812">Transmembrane</keyword>
<accession>A0AAF1C3A3</accession>
<comment type="similarity">
    <text evidence="7">Belongs to the binding-protein-dependent transport system permease family.</text>
</comment>
<feature type="transmembrane region" description="Helical" evidence="7">
    <location>
        <begin position="85"/>
        <end position="104"/>
    </location>
</feature>
<feature type="compositionally biased region" description="Low complexity" evidence="8">
    <location>
        <begin position="40"/>
        <end position="50"/>
    </location>
</feature>
<sequence length="334" mass="34407">MAAHGTSTAQDGTSAASPHVYTASAAHGLAVTAVTDTTPAGGTPVVPAPAEQSGPALAAQTTSPAGRVSATSRGRSRFPRSLRPSTWLPTTVSVVVVALAWSWVASENKYLLPPLSAVGDLLVEDSALFASNAWATLQIAIVGLGIGFGAAFVLAVVMSEIGVLRRAIMPLAIVLNVTPVVALAPALVVAFGFGMTPKVIVTAIITFFPVLINVTTGLRSVPVPVLHVFSTLHASRLEVLLRLRMPSALPFTLAALRVVLPLSIVGAVVAEFVAPGSSSGLGTMIKTSAANSQLAQLYAAIAWLAAMGVVMLLLITVIEKRLLFWHESQQGATS</sequence>
<evidence type="ECO:0000313" key="11">
    <source>
        <dbReference type="Proteomes" id="UP001304340"/>
    </source>
</evidence>
<evidence type="ECO:0000256" key="6">
    <source>
        <dbReference type="ARBA" id="ARBA00023136"/>
    </source>
</evidence>
<feature type="transmembrane region" description="Helical" evidence="7">
    <location>
        <begin position="199"/>
        <end position="218"/>
    </location>
</feature>
<proteinExistence type="inferred from homology"/>
<dbReference type="EMBL" id="CP138359">
    <property type="protein sequence ID" value="WPF82594.1"/>
    <property type="molecule type" value="Genomic_DNA"/>
</dbReference>
<dbReference type="InterPro" id="IPR000515">
    <property type="entry name" value="MetI-like"/>
</dbReference>
<evidence type="ECO:0000256" key="4">
    <source>
        <dbReference type="ARBA" id="ARBA00022692"/>
    </source>
</evidence>
<reference evidence="11" key="1">
    <citation type="submission" date="2023-11" db="EMBL/GenBank/DDBJ databases">
        <authorList>
            <person name="Helweg L.P."/>
            <person name="Kiel A."/>
            <person name="Hitz F."/>
            <person name="Ruckert-Reed C."/>
            <person name="Busche T."/>
            <person name="Kaltschmidt B."/>
            <person name="Kaltschmidt C."/>
        </authorList>
    </citation>
    <scope>NUCLEOTIDE SEQUENCE [LARGE SCALE GENOMIC DNA]</scope>
    <source>
        <strain evidence="11">4.1</strain>
    </source>
</reference>
<comment type="subcellular location">
    <subcellularLocation>
        <location evidence="1 7">Cell membrane</location>
        <topology evidence="1 7">Multi-pass membrane protein</topology>
    </subcellularLocation>
</comment>
<dbReference type="RefSeq" id="WP_319158105.1">
    <property type="nucleotide sequence ID" value="NZ_CP138359.1"/>
</dbReference>
<dbReference type="PROSITE" id="PS50928">
    <property type="entry name" value="ABC_TM1"/>
    <property type="match status" value="1"/>
</dbReference>
<dbReference type="Proteomes" id="UP001304340">
    <property type="component" value="Chromosome"/>
</dbReference>
<feature type="domain" description="ABC transmembrane type-1" evidence="9">
    <location>
        <begin position="133"/>
        <end position="319"/>
    </location>
</feature>
<dbReference type="InterPro" id="IPR035906">
    <property type="entry name" value="MetI-like_sf"/>
</dbReference>
<name>A0AAF1C3A3_9MICO</name>
<feature type="transmembrane region" description="Helical" evidence="7">
    <location>
        <begin position="133"/>
        <end position="157"/>
    </location>
</feature>
<evidence type="ECO:0000256" key="3">
    <source>
        <dbReference type="ARBA" id="ARBA00022475"/>
    </source>
</evidence>
<protein>
    <submittedName>
        <fullName evidence="10">ABC transporter permease</fullName>
    </submittedName>
</protein>
<dbReference type="Gene3D" id="1.10.3720.10">
    <property type="entry name" value="MetI-like"/>
    <property type="match status" value="1"/>
</dbReference>
<dbReference type="CDD" id="cd06261">
    <property type="entry name" value="TM_PBP2"/>
    <property type="match status" value="1"/>
</dbReference>
<keyword evidence="5 7" id="KW-1133">Transmembrane helix</keyword>
<organism evidence="10 11">
    <name type="scientific">Sanguibacter biliveldensis</name>
    <dbReference type="NCBI Taxonomy" id="3030830"/>
    <lineage>
        <taxon>Bacteria</taxon>
        <taxon>Bacillati</taxon>
        <taxon>Actinomycetota</taxon>
        <taxon>Actinomycetes</taxon>
        <taxon>Micrococcales</taxon>
        <taxon>Sanguibacteraceae</taxon>
        <taxon>Sanguibacter</taxon>
    </lineage>
</organism>
<evidence type="ECO:0000256" key="2">
    <source>
        <dbReference type="ARBA" id="ARBA00022448"/>
    </source>
</evidence>
<evidence type="ECO:0000259" key="9">
    <source>
        <dbReference type="PROSITE" id="PS50928"/>
    </source>
</evidence>
<evidence type="ECO:0000256" key="7">
    <source>
        <dbReference type="RuleBase" id="RU363032"/>
    </source>
</evidence>
<gene>
    <name evidence="10" type="ORF">SANBI_000204</name>
</gene>
<keyword evidence="3" id="KW-1003">Cell membrane</keyword>
<dbReference type="GO" id="GO:0055085">
    <property type="term" value="P:transmembrane transport"/>
    <property type="evidence" value="ECO:0007669"/>
    <property type="project" value="InterPro"/>
</dbReference>
<feature type="region of interest" description="Disordered" evidence="8">
    <location>
        <begin position="40"/>
        <end position="80"/>
    </location>
</feature>
<keyword evidence="2 7" id="KW-0813">Transport</keyword>